<dbReference type="PANTHER" id="PTHR10694:SF133">
    <property type="entry name" value="LYSINE-SPECIFIC DEMETHYLASE JMJ17"/>
    <property type="match status" value="1"/>
</dbReference>
<evidence type="ECO:0000256" key="4">
    <source>
        <dbReference type="ARBA" id="ARBA00022771"/>
    </source>
</evidence>
<dbReference type="SUPFAM" id="SSF46774">
    <property type="entry name" value="ARID-like"/>
    <property type="match status" value="1"/>
</dbReference>
<dbReference type="SUPFAM" id="SSF51197">
    <property type="entry name" value="Clavaminate synthase-like"/>
    <property type="match status" value="1"/>
</dbReference>
<dbReference type="PROSITE" id="PS51011">
    <property type="entry name" value="ARID"/>
    <property type="match status" value="1"/>
</dbReference>
<comment type="caution">
    <text evidence="13">The sequence shown here is derived from an EMBL/GenBank/DDBJ whole genome shotgun (WGS) entry which is preliminary data.</text>
</comment>
<keyword evidence="3" id="KW-0677">Repeat</keyword>
<dbReference type="PANTHER" id="PTHR10694">
    <property type="entry name" value="LYSINE-SPECIFIC DEMETHYLASE"/>
    <property type="match status" value="1"/>
</dbReference>
<dbReference type="InterPro" id="IPR003349">
    <property type="entry name" value="JmjN"/>
</dbReference>
<evidence type="ECO:0000259" key="12">
    <source>
        <dbReference type="PROSITE" id="PS51184"/>
    </source>
</evidence>
<sequence length="1492" mass="168307">MCLVMGKGRAKAVEKRVLDQKLRGSLNVPSGPVYYPTEDEFKDPLDYIHKIKPEAEAYGICKIVPPSTWKPPFGLDLESVKFPTKTQEIHRLQFRPASCNSKTFQLEYSRFVEEHLGKKLKKRVVFEGDDLDLCKLFNAVKRFGGYDKVVKGKKWGEVYQFMSSGEKISKCAKHVLCQLYKEHLHDFEKYHSLMNADPAKSCKRNRRCTEFSSSKRRKIKADVKNPKVENEGEVDQACEQCKSDTHGEVMLLCDSCNKGWHIYCLSPPLNHIPPGNWYCLDCLNTDEDTFGFVPGKCLLLEDFKRIADRAKRKWFGAGPVSRTQIEKKFWEIVEGSGGEVEVMYGNDLDTSVYGSGFPRIGDQRPESVEASVWDEYCRSPWNLNNMPKLKGSMLQAIRHNINGVTVPWLYLGMLFSSFCWHFEDHCFYSVNYHHWGEAKCWYGVPGSAASAFEKVMRKTLPDLFDAQPDLLFQLVTMLSPTILQENKVPVYTVLQEPGNFVITFPKSFHAGFNFGLNCAEAVNFATADWLPYGGSGAELYRLYRKPAVISHEELLCVVAKANCCDGKGSIHLKKELLRIYSKEKTWREQLWKSGILRSSPMFLPECPDSVGIEEDTTCIICQQFLHLSAIVCNCRPSVFACLEHWKHLCECEPTKLRLVYRYTLAELHGMIQEVEKSGDCKTQETKNSQRPSSGTKRSAASNKKEGMQVCQARPAEDWLGRASKVLLDVFSSVEYATLLKEAEQFLWGGSEMDRVRDVAKSLIKAKIWAEAVGDCLSKVEGKANNDPDKVHLEFIDELLRVDPVPCFQSGYLKLKDYAEEARKLSEKIDCSLSSSPTITQLQLLHSEVSSSPISLQKHKILSKKISSAKILAKRARCYLATSKPPGIELDELFKLKSEILELQVTLTETEGILDLLKKSELARDKCSKVLSGSISLKVGCTFVLYLEVSLKQVLLSNLSEVIRFLSAQNVEELLHEFDGFSSINIPELNILRQYHVEALSWISRFNDTMVDVREGKDQQKLISDLSSLLHDGASLGIQGLPLVEVELKKASCREKALTVYAARTSLDFIEQLLSEAVALQIEEEKLFVEISGTLSTARCWEERASSILASETQMYDLKELVRMSVNIDAVLPSLKGIENTISLAETWLQNSEPFLSAASSMSSSPCSLLELPSLKDLVAQSKSLSVQLQEPRVLETLLLNCERWQCDNHPLVQETEDLLATAKTDDGKHSTILPKIVDLMTRVDSARTSGLSLGLNLEELPKLQTASLKLGWCYKTILLGSSSPSPELPEDLGKPSLQKIQQHLEAGQALKILPEEYHIGKRLVELNDTGQEWAKRARKVVTDSGALALEEVFELISEGENLPVIAEEELQSLRARSMLHCVCLKPYNSRSMVSCSQCGEWYHTYCVKLHWRPEAYVCSACCPVAESSPKIDLPRSMEPKTPSLNHRRARRAVATDAAVGDLQWKSRKRIQRVAKRSPQVHILPWFFSQEPK</sequence>
<dbReference type="PROSITE" id="PS01359">
    <property type="entry name" value="ZF_PHD_1"/>
    <property type="match status" value="2"/>
</dbReference>
<feature type="domain" description="PHD-type" evidence="9">
    <location>
        <begin position="235"/>
        <end position="285"/>
    </location>
</feature>
<dbReference type="InterPro" id="IPR013637">
    <property type="entry name" value="Lys_sp_deMease-like_dom"/>
</dbReference>
<dbReference type="InterPro" id="IPR036431">
    <property type="entry name" value="ARID_dom_sf"/>
</dbReference>
<protein>
    <submittedName>
        <fullName evidence="13">Uncharacterized protein</fullName>
    </submittedName>
</protein>
<dbReference type="SMART" id="SM00249">
    <property type="entry name" value="PHD"/>
    <property type="match status" value="2"/>
</dbReference>
<evidence type="ECO:0000256" key="8">
    <source>
        <dbReference type="SAM" id="MobiDB-lite"/>
    </source>
</evidence>
<keyword evidence="2" id="KW-0479">Metal-binding</keyword>
<name>A0ABQ8BX72_BRANA</name>
<dbReference type="PROSITE" id="PS51183">
    <property type="entry name" value="JMJN"/>
    <property type="match status" value="1"/>
</dbReference>
<dbReference type="CDD" id="cd16100">
    <property type="entry name" value="ARID"/>
    <property type="match status" value="1"/>
</dbReference>
<dbReference type="PROSITE" id="PS51184">
    <property type="entry name" value="JMJC"/>
    <property type="match status" value="1"/>
</dbReference>
<dbReference type="Gene3D" id="2.30.30.1150">
    <property type="match status" value="1"/>
</dbReference>
<dbReference type="Pfam" id="PF00628">
    <property type="entry name" value="PHD"/>
    <property type="match status" value="2"/>
</dbReference>
<organism evidence="13 14">
    <name type="scientific">Brassica napus</name>
    <name type="common">Rape</name>
    <dbReference type="NCBI Taxonomy" id="3708"/>
    <lineage>
        <taxon>Eukaryota</taxon>
        <taxon>Viridiplantae</taxon>
        <taxon>Streptophyta</taxon>
        <taxon>Embryophyta</taxon>
        <taxon>Tracheophyta</taxon>
        <taxon>Spermatophyta</taxon>
        <taxon>Magnoliopsida</taxon>
        <taxon>eudicotyledons</taxon>
        <taxon>Gunneridae</taxon>
        <taxon>Pentapetalae</taxon>
        <taxon>rosids</taxon>
        <taxon>malvids</taxon>
        <taxon>Brassicales</taxon>
        <taxon>Brassicaceae</taxon>
        <taxon>Brassiceae</taxon>
        <taxon>Brassica</taxon>
    </lineage>
</organism>
<dbReference type="Pfam" id="PF02375">
    <property type="entry name" value="JmjN"/>
    <property type="match status" value="1"/>
</dbReference>
<dbReference type="InterPro" id="IPR003347">
    <property type="entry name" value="JmjC_dom"/>
</dbReference>
<keyword evidence="4 7" id="KW-0863">Zinc-finger</keyword>
<dbReference type="SMART" id="SM00501">
    <property type="entry name" value="BRIGHT"/>
    <property type="match status" value="1"/>
</dbReference>
<dbReference type="InterPro" id="IPR013083">
    <property type="entry name" value="Znf_RING/FYVE/PHD"/>
</dbReference>
<dbReference type="InterPro" id="IPR001606">
    <property type="entry name" value="ARID_dom"/>
</dbReference>
<dbReference type="Pfam" id="PF08429">
    <property type="entry name" value="PLU-1"/>
    <property type="match status" value="1"/>
</dbReference>
<feature type="domain" description="ARID" evidence="10">
    <location>
        <begin position="98"/>
        <end position="192"/>
    </location>
</feature>
<keyword evidence="14" id="KW-1185">Reference proteome</keyword>
<dbReference type="InterPro" id="IPR011011">
    <property type="entry name" value="Znf_FYVE_PHD"/>
</dbReference>
<evidence type="ECO:0000259" key="10">
    <source>
        <dbReference type="PROSITE" id="PS51011"/>
    </source>
</evidence>
<evidence type="ECO:0000256" key="5">
    <source>
        <dbReference type="ARBA" id="ARBA00022833"/>
    </source>
</evidence>
<dbReference type="SMART" id="SM00545">
    <property type="entry name" value="JmjN"/>
    <property type="match status" value="1"/>
</dbReference>
<reference evidence="13 14" key="1">
    <citation type="submission" date="2021-05" db="EMBL/GenBank/DDBJ databases">
        <title>Genome Assembly of Synthetic Allotetraploid Brassica napus Reveals Homoeologous Exchanges between Subgenomes.</title>
        <authorList>
            <person name="Davis J.T."/>
        </authorList>
    </citation>
    <scope>NUCLEOTIDE SEQUENCE [LARGE SCALE GENOMIC DNA]</scope>
    <source>
        <strain evidence="14">cv. Da-Ae</strain>
        <tissue evidence="13">Seedling</tissue>
    </source>
</reference>
<dbReference type="InterPro" id="IPR004198">
    <property type="entry name" value="Znf_C5HC2"/>
</dbReference>
<dbReference type="InterPro" id="IPR019786">
    <property type="entry name" value="Zinc_finger_PHD-type_CS"/>
</dbReference>
<feature type="domain" description="JmjN" evidence="11">
    <location>
        <begin position="31"/>
        <end position="72"/>
    </location>
</feature>
<dbReference type="Proteomes" id="UP000824890">
    <property type="component" value="Unassembled WGS sequence"/>
</dbReference>
<dbReference type="Pfam" id="PF02373">
    <property type="entry name" value="JmjC"/>
    <property type="match status" value="1"/>
</dbReference>
<feature type="compositionally biased region" description="Polar residues" evidence="8">
    <location>
        <begin position="685"/>
        <end position="701"/>
    </location>
</feature>
<evidence type="ECO:0000256" key="2">
    <source>
        <dbReference type="ARBA" id="ARBA00022723"/>
    </source>
</evidence>
<evidence type="ECO:0000256" key="3">
    <source>
        <dbReference type="ARBA" id="ARBA00022737"/>
    </source>
</evidence>
<feature type="region of interest" description="Disordered" evidence="8">
    <location>
        <begin position="678"/>
        <end position="708"/>
    </location>
</feature>
<dbReference type="Pfam" id="PF02928">
    <property type="entry name" value="zf-C5HC2"/>
    <property type="match status" value="1"/>
</dbReference>
<comment type="subcellular location">
    <subcellularLocation>
        <location evidence="1">Nucleus</location>
    </subcellularLocation>
</comment>
<dbReference type="CDD" id="cd15543">
    <property type="entry name" value="PHD_RSF1"/>
    <property type="match status" value="1"/>
</dbReference>
<dbReference type="EMBL" id="JAGKQM010000009">
    <property type="protein sequence ID" value="KAH0909421.1"/>
    <property type="molecule type" value="Genomic_DNA"/>
</dbReference>
<dbReference type="InterPro" id="IPR019787">
    <property type="entry name" value="Znf_PHD-finger"/>
</dbReference>
<dbReference type="Pfam" id="PF01388">
    <property type="entry name" value="ARID"/>
    <property type="match status" value="1"/>
</dbReference>
<gene>
    <name evidence="13" type="ORF">HID58_032742</name>
</gene>
<dbReference type="SUPFAM" id="SSF57903">
    <property type="entry name" value="FYVE/PHD zinc finger"/>
    <property type="match status" value="2"/>
</dbReference>
<evidence type="ECO:0000256" key="7">
    <source>
        <dbReference type="PROSITE-ProRule" id="PRU00146"/>
    </source>
</evidence>
<evidence type="ECO:0000256" key="1">
    <source>
        <dbReference type="ARBA" id="ARBA00004123"/>
    </source>
</evidence>
<dbReference type="Gene3D" id="2.60.120.650">
    <property type="entry name" value="Cupin"/>
    <property type="match status" value="2"/>
</dbReference>
<evidence type="ECO:0000259" key="11">
    <source>
        <dbReference type="PROSITE" id="PS51183"/>
    </source>
</evidence>
<accession>A0ABQ8BX72</accession>
<keyword evidence="5" id="KW-0862">Zinc</keyword>
<keyword evidence="6" id="KW-0539">Nucleus</keyword>
<dbReference type="InterPro" id="IPR001965">
    <property type="entry name" value="Znf_PHD"/>
</dbReference>
<evidence type="ECO:0000256" key="6">
    <source>
        <dbReference type="ARBA" id="ARBA00023242"/>
    </source>
</evidence>
<evidence type="ECO:0000313" key="14">
    <source>
        <dbReference type="Proteomes" id="UP000824890"/>
    </source>
</evidence>
<dbReference type="Gene3D" id="3.30.40.10">
    <property type="entry name" value="Zinc/RING finger domain, C3HC4 (zinc finger)"/>
    <property type="match status" value="1"/>
</dbReference>
<proteinExistence type="predicted"/>
<evidence type="ECO:0000259" key="9">
    <source>
        <dbReference type="PROSITE" id="PS50016"/>
    </source>
</evidence>
<evidence type="ECO:0000313" key="13">
    <source>
        <dbReference type="EMBL" id="KAH0909421.1"/>
    </source>
</evidence>
<dbReference type="SMART" id="SM01014">
    <property type="entry name" value="ARID"/>
    <property type="match status" value="1"/>
</dbReference>
<feature type="domain" description="JmjC" evidence="12">
    <location>
        <begin position="375"/>
        <end position="541"/>
    </location>
</feature>
<dbReference type="SMART" id="SM00558">
    <property type="entry name" value="JmjC"/>
    <property type="match status" value="1"/>
</dbReference>
<dbReference type="PROSITE" id="PS50016">
    <property type="entry name" value="ZF_PHD_2"/>
    <property type="match status" value="1"/>
</dbReference>